<dbReference type="AlphaFoldDB" id="A0ABD2VUH3"/>
<sequence length="181" mass="20703">MTRPNDLKKPIKMWRKNPYRMTVEERQKLISKLGFFNNYKKFGSVDLQGSCRKREIERLLGDSINVFNVESNHNCAGREFIEFITEIGYKDEPTVDKDGKPLSIRSTPVHTGACHEKFYYVGELIKIYDKFDVNYCNKSGLTHFHAACMSGCHGVVERFLELGQDPNCIAQIGSATPPPLH</sequence>
<name>A0ABD2VUH3_9HYME</name>
<dbReference type="EMBL" id="JBJJXI010000173">
    <property type="protein sequence ID" value="KAL3384442.1"/>
    <property type="molecule type" value="Genomic_DNA"/>
</dbReference>
<accession>A0ABD2VUH3</accession>
<gene>
    <name evidence="1" type="ORF">TKK_019835</name>
</gene>
<comment type="caution">
    <text evidence="1">The sequence shown here is derived from an EMBL/GenBank/DDBJ whole genome shotgun (WGS) entry which is preliminary data.</text>
</comment>
<protein>
    <submittedName>
        <fullName evidence="1">Uncharacterized protein</fullName>
    </submittedName>
</protein>
<dbReference type="Proteomes" id="UP001627154">
    <property type="component" value="Unassembled WGS sequence"/>
</dbReference>
<keyword evidence="2" id="KW-1185">Reference proteome</keyword>
<reference evidence="1 2" key="1">
    <citation type="journal article" date="2024" name="bioRxiv">
        <title>A reference genome for Trichogramma kaykai: A tiny desert-dwelling parasitoid wasp with competing sex-ratio distorters.</title>
        <authorList>
            <person name="Culotta J."/>
            <person name="Lindsey A.R."/>
        </authorList>
    </citation>
    <scope>NUCLEOTIDE SEQUENCE [LARGE SCALE GENOMIC DNA]</scope>
    <source>
        <strain evidence="1 2">KSX58</strain>
    </source>
</reference>
<evidence type="ECO:0000313" key="1">
    <source>
        <dbReference type="EMBL" id="KAL3384442.1"/>
    </source>
</evidence>
<proteinExistence type="predicted"/>
<dbReference type="Gene3D" id="1.25.40.20">
    <property type="entry name" value="Ankyrin repeat-containing domain"/>
    <property type="match status" value="1"/>
</dbReference>
<evidence type="ECO:0000313" key="2">
    <source>
        <dbReference type="Proteomes" id="UP001627154"/>
    </source>
</evidence>
<dbReference type="InterPro" id="IPR036770">
    <property type="entry name" value="Ankyrin_rpt-contain_sf"/>
</dbReference>
<organism evidence="1 2">
    <name type="scientific">Trichogramma kaykai</name>
    <dbReference type="NCBI Taxonomy" id="54128"/>
    <lineage>
        <taxon>Eukaryota</taxon>
        <taxon>Metazoa</taxon>
        <taxon>Ecdysozoa</taxon>
        <taxon>Arthropoda</taxon>
        <taxon>Hexapoda</taxon>
        <taxon>Insecta</taxon>
        <taxon>Pterygota</taxon>
        <taxon>Neoptera</taxon>
        <taxon>Endopterygota</taxon>
        <taxon>Hymenoptera</taxon>
        <taxon>Apocrita</taxon>
        <taxon>Proctotrupomorpha</taxon>
        <taxon>Chalcidoidea</taxon>
        <taxon>Trichogrammatidae</taxon>
        <taxon>Trichogramma</taxon>
    </lineage>
</organism>
<dbReference type="SUPFAM" id="SSF48403">
    <property type="entry name" value="Ankyrin repeat"/>
    <property type="match status" value="1"/>
</dbReference>